<name>A0A0G1JE67_9BACT</name>
<dbReference type="SUPFAM" id="SSF47598">
    <property type="entry name" value="Ribbon-helix-helix"/>
    <property type="match status" value="1"/>
</dbReference>
<comment type="caution">
    <text evidence="1">The sequence shown here is derived from an EMBL/GenBank/DDBJ whole genome shotgun (WGS) entry which is preliminary data.</text>
</comment>
<proteinExistence type="predicted"/>
<reference evidence="1 2" key="1">
    <citation type="journal article" date="2015" name="Nature">
        <title>rRNA introns, odd ribosomes, and small enigmatic genomes across a large radiation of phyla.</title>
        <authorList>
            <person name="Brown C.T."/>
            <person name="Hug L.A."/>
            <person name="Thomas B.C."/>
            <person name="Sharon I."/>
            <person name="Castelle C.J."/>
            <person name="Singh A."/>
            <person name="Wilkins M.J."/>
            <person name="Williams K.H."/>
            <person name="Banfield J.F."/>
        </authorList>
    </citation>
    <scope>NUCLEOTIDE SEQUENCE [LARGE SCALE GENOMIC DNA]</scope>
</reference>
<dbReference type="GO" id="GO:0006355">
    <property type="term" value="P:regulation of DNA-templated transcription"/>
    <property type="evidence" value="ECO:0007669"/>
    <property type="project" value="InterPro"/>
</dbReference>
<accession>A0A0G1JE67</accession>
<protein>
    <recommendedName>
        <fullName evidence="3">Ribbon-helix-helix protein CopG domain-containing protein</fullName>
    </recommendedName>
</protein>
<dbReference type="InterPro" id="IPR010985">
    <property type="entry name" value="Ribbon_hlx_hlx"/>
</dbReference>
<evidence type="ECO:0000313" key="1">
    <source>
        <dbReference type="EMBL" id="KKT69658.1"/>
    </source>
</evidence>
<gene>
    <name evidence="1" type="ORF">UW63_C0050G0007</name>
</gene>
<evidence type="ECO:0008006" key="3">
    <source>
        <dbReference type="Google" id="ProtNLM"/>
    </source>
</evidence>
<organism evidence="1 2">
    <name type="scientific">Candidatus Uhrbacteria bacterium GW2011_GWF2_44_350</name>
    <dbReference type="NCBI Taxonomy" id="1619000"/>
    <lineage>
        <taxon>Bacteria</taxon>
        <taxon>Candidatus Uhriibacteriota</taxon>
    </lineage>
</organism>
<dbReference type="Proteomes" id="UP000034154">
    <property type="component" value="Unassembled WGS sequence"/>
</dbReference>
<dbReference type="EMBL" id="LCJB01000050">
    <property type="protein sequence ID" value="KKT69658.1"/>
    <property type="molecule type" value="Genomic_DNA"/>
</dbReference>
<evidence type="ECO:0000313" key="2">
    <source>
        <dbReference type="Proteomes" id="UP000034154"/>
    </source>
</evidence>
<dbReference type="AlphaFoldDB" id="A0A0G1JE67"/>
<sequence>MSTLSIPLPVHLETFVESMVRRGVAANKAEVVRQALTNYAEEQAVAAVLRSEQEIKEGKILRGDLKKIMKQMP</sequence>